<dbReference type="Pfam" id="PF08544">
    <property type="entry name" value="GHMP_kinases_C"/>
    <property type="match status" value="1"/>
</dbReference>
<evidence type="ECO:0000256" key="8">
    <source>
        <dbReference type="ARBA" id="ARBA00022741"/>
    </source>
</evidence>
<comment type="subcellular location">
    <subcellularLocation>
        <location evidence="12">Cytoplasm</location>
    </subcellularLocation>
</comment>
<dbReference type="PIRSF" id="PIRSF000676">
    <property type="entry name" value="Homoser_kin"/>
    <property type="match status" value="1"/>
</dbReference>
<dbReference type="RefSeq" id="WP_025803086.1">
    <property type="nucleotide sequence ID" value="NZ_CP053842.1"/>
</dbReference>
<dbReference type="PANTHER" id="PTHR20861:SF1">
    <property type="entry name" value="HOMOSERINE KINASE"/>
    <property type="match status" value="1"/>
</dbReference>
<dbReference type="UniPathway" id="UPA00050">
    <property type="reaction ID" value="UER00064"/>
</dbReference>
<name>A0A7M1LFZ4_9BACT</name>
<dbReference type="PRINTS" id="PR00958">
    <property type="entry name" value="HOMSERKINASE"/>
</dbReference>
<keyword evidence="5 12" id="KW-0028">Amino-acid biosynthesis</keyword>
<evidence type="ECO:0000256" key="5">
    <source>
        <dbReference type="ARBA" id="ARBA00022605"/>
    </source>
</evidence>
<dbReference type="AlphaFoldDB" id="A0A7M1LFZ4"/>
<dbReference type="InterPro" id="IPR006204">
    <property type="entry name" value="GHMP_kinase_N_dom"/>
</dbReference>
<evidence type="ECO:0000256" key="3">
    <source>
        <dbReference type="ARBA" id="ARBA00012078"/>
    </source>
</evidence>
<evidence type="ECO:0000256" key="12">
    <source>
        <dbReference type="HAMAP-Rule" id="MF_00384"/>
    </source>
</evidence>
<dbReference type="EMBL" id="CP063078">
    <property type="protein sequence ID" value="QOQ87522.1"/>
    <property type="molecule type" value="Genomic_DNA"/>
</dbReference>
<keyword evidence="12" id="KW-0963">Cytoplasm</keyword>
<keyword evidence="7 12" id="KW-0791">Threonine biosynthesis</keyword>
<keyword evidence="10 12" id="KW-0067">ATP-binding</keyword>
<dbReference type="GO" id="GO:0005737">
    <property type="term" value="C:cytoplasm"/>
    <property type="evidence" value="ECO:0007669"/>
    <property type="project" value="UniProtKB-SubCell"/>
</dbReference>
<evidence type="ECO:0000256" key="7">
    <source>
        <dbReference type="ARBA" id="ARBA00022697"/>
    </source>
</evidence>
<comment type="function">
    <text evidence="12">Catalyzes the ATP-dependent phosphorylation of L-homoserine to L-homoserine phosphate.</text>
</comment>
<dbReference type="Pfam" id="PF00288">
    <property type="entry name" value="GHMP_kinases_N"/>
    <property type="match status" value="1"/>
</dbReference>
<keyword evidence="9 12" id="KW-0418">Kinase</keyword>
<feature type="domain" description="GHMP kinase N-terminal" evidence="13">
    <location>
        <begin position="69"/>
        <end position="137"/>
    </location>
</feature>
<feature type="binding site" evidence="12">
    <location>
        <begin position="84"/>
        <end position="94"/>
    </location>
    <ligand>
        <name>ATP</name>
        <dbReference type="ChEBI" id="CHEBI:30616"/>
    </ligand>
</feature>
<sequence>MRILIPATSANLGPGFDSLGLSLGLFNEVSITKQSILSISVKGEGENRANVKKNNTFVNIFNDVFLSLTGENENFKFAFDNKIPFSRGLGSSSSVVVGAIAAAYHMAGFRVEKQLVLNRALTYENHPDNITPAVFGGFTASIVVKNEVHTQKAEILDSIKAVVVIPDKPMSTNESRSKLPKKISLKDAVSNLSCSSFLSACFMNKDYDNLKYAAYDRIHEYLRMKTLPELFKVRDVAYENGALMSTLSGSGSSFLNIAYRDSSSKLARTLALKFPNFRILELEFDNNGFKIEPKSKK</sequence>
<evidence type="ECO:0000313" key="16">
    <source>
        <dbReference type="Proteomes" id="UP000594749"/>
    </source>
</evidence>
<dbReference type="OrthoDB" id="9769912at2"/>
<comment type="similarity">
    <text evidence="2 12">Belongs to the GHMP kinase family. Homoserine kinase subfamily.</text>
</comment>
<dbReference type="PANTHER" id="PTHR20861">
    <property type="entry name" value="HOMOSERINE/4-DIPHOSPHOCYTIDYL-2-C-METHYL-D-ERYTHRITOL KINASE"/>
    <property type="match status" value="1"/>
</dbReference>
<evidence type="ECO:0000256" key="2">
    <source>
        <dbReference type="ARBA" id="ARBA00007370"/>
    </source>
</evidence>
<feature type="domain" description="GHMP kinase C-terminal" evidence="14">
    <location>
        <begin position="206"/>
        <end position="274"/>
    </location>
</feature>
<dbReference type="PROSITE" id="PS00627">
    <property type="entry name" value="GHMP_KINASES_ATP"/>
    <property type="match status" value="1"/>
</dbReference>
<evidence type="ECO:0000256" key="4">
    <source>
        <dbReference type="ARBA" id="ARBA00017858"/>
    </source>
</evidence>
<evidence type="ECO:0000259" key="13">
    <source>
        <dbReference type="Pfam" id="PF00288"/>
    </source>
</evidence>
<comment type="catalytic activity">
    <reaction evidence="11 12">
        <text>L-homoserine + ATP = O-phospho-L-homoserine + ADP + H(+)</text>
        <dbReference type="Rhea" id="RHEA:13985"/>
        <dbReference type="ChEBI" id="CHEBI:15378"/>
        <dbReference type="ChEBI" id="CHEBI:30616"/>
        <dbReference type="ChEBI" id="CHEBI:57476"/>
        <dbReference type="ChEBI" id="CHEBI:57590"/>
        <dbReference type="ChEBI" id="CHEBI:456216"/>
        <dbReference type="EC" id="2.7.1.39"/>
    </reaction>
</comment>
<protein>
    <recommendedName>
        <fullName evidence="4 12">Homoserine kinase</fullName>
        <shortName evidence="12">HK</shortName>
        <shortName evidence="12">HSK</shortName>
        <ecNumber evidence="3 12">2.7.1.39</ecNumber>
    </recommendedName>
</protein>
<dbReference type="GO" id="GO:0004413">
    <property type="term" value="F:homoserine kinase activity"/>
    <property type="evidence" value="ECO:0007669"/>
    <property type="project" value="UniProtKB-UniRule"/>
</dbReference>
<gene>
    <name evidence="12" type="primary">thrB</name>
    <name evidence="15" type="ORF">IMC76_01495</name>
</gene>
<evidence type="ECO:0000256" key="11">
    <source>
        <dbReference type="ARBA" id="ARBA00049375"/>
    </source>
</evidence>
<reference evidence="15 16" key="1">
    <citation type="submission" date="2020-10" db="EMBL/GenBank/DDBJ databases">
        <title>Campylobacter and Helicobacter PacBio genomes.</title>
        <authorList>
            <person name="Lane C."/>
        </authorList>
    </citation>
    <scope>NUCLEOTIDE SEQUENCE [LARGE SCALE GENOMIC DNA]</scope>
    <source>
        <strain evidence="15 16">2016D-0077</strain>
    </source>
</reference>
<organism evidence="15 16">
    <name type="scientific">Campylobacter corcagiensis</name>
    <dbReference type="NCBI Taxonomy" id="1448857"/>
    <lineage>
        <taxon>Bacteria</taxon>
        <taxon>Pseudomonadati</taxon>
        <taxon>Campylobacterota</taxon>
        <taxon>Epsilonproteobacteria</taxon>
        <taxon>Campylobacterales</taxon>
        <taxon>Campylobacteraceae</taxon>
        <taxon>Campylobacter</taxon>
    </lineage>
</organism>
<dbReference type="SUPFAM" id="SSF55060">
    <property type="entry name" value="GHMP Kinase, C-terminal domain"/>
    <property type="match status" value="1"/>
</dbReference>
<dbReference type="GO" id="GO:0005524">
    <property type="term" value="F:ATP binding"/>
    <property type="evidence" value="ECO:0007669"/>
    <property type="project" value="UniProtKB-UniRule"/>
</dbReference>
<evidence type="ECO:0000256" key="10">
    <source>
        <dbReference type="ARBA" id="ARBA00022840"/>
    </source>
</evidence>
<keyword evidence="8 12" id="KW-0547">Nucleotide-binding</keyword>
<dbReference type="InterPro" id="IPR020568">
    <property type="entry name" value="Ribosomal_Su5_D2-typ_SF"/>
</dbReference>
<evidence type="ECO:0000313" key="15">
    <source>
        <dbReference type="EMBL" id="QOQ87522.1"/>
    </source>
</evidence>
<dbReference type="GO" id="GO:0009088">
    <property type="term" value="P:threonine biosynthetic process"/>
    <property type="evidence" value="ECO:0007669"/>
    <property type="project" value="UniProtKB-UniRule"/>
</dbReference>
<dbReference type="InterPro" id="IPR000870">
    <property type="entry name" value="Homoserine_kinase"/>
</dbReference>
<evidence type="ECO:0000256" key="1">
    <source>
        <dbReference type="ARBA" id="ARBA00005015"/>
    </source>
</evidence>
<dbReference type="InterPro" id="IPR014721">
    <property type="entry name" value="Ribsml_uS5_D2-typ_fold_subgr"/>
</dbReference>
<dbReference type="EC" id="2.7.1.39" evidence="3 12"/>
<dbReference type="NCBIfam" id="TIGR00191">
    <property type="entry name" value="thrB"/>
    <property type="match status" value="1"/>
</dbReference>
<comment type="pathway">
    <text evidence="1 12">Amino-acid biosynthesis; L-threonine biosynthesis; L-threonine from L-aspartate: step 4/5.</text>
</comment>
<keyword evidence="6 12" id="KW-0808">Transferase</keyword>
<evidence type="ECO:0000259" key="14">
    <source>
        <dbReference type="Pfam" id="PF08544"/>
    </source>
</evidence>
<dbReference type="HAMAP" id="MF_00384">
    <property type="entry name" value="Homoser_kinase"/>
    <property type="match status" value="1"/>
</dbReference>
<dbReference type="InterPro" id="IPR013750">
    <property type="entry name" value="GHMP_kinase_C_dom"/>
</dbReference>
<dbReference type="Gene3D" id="3.30.70.890">
    <property type="entry name" value="GHMP kinase, C-terminal domain"/>
    <property type="match status" value="1"/>
</dbReference>
<evidence type="ECO:0000256" key="6">
    <source>
        <dbReference type="ARBA" id="ARBA00022679"/>
    </source>
</evidence>
<dbReference type="InterPro" id="IPR006203">
    <property type="entry name" value="GHMP_knse_ATP-bd_CS"/>
</dbReference>
<keyword evidence="16" id="KW-1185">Reference proteome</keyword>
<dbReference type="SUPFAM" id="SSF54211">
    <property type="entry name" value="Ribosomal protein S5 domain 2-like"/>
    <property type="match status" value="1"/>
</dbReference>
<dbReference type="Gene3D" id="3.30.230.10">
    <property type="match status" value="1"/>
</dbReference>
<dbReference type="Proteomes" id="UP000594749">
    <property type="component" value="Chromosome"/>
</dbReference>
<dbReference type="InterPro" id="IPR036554">
    <property type="entry name" value="GHMP_kinase_C_sf"/>
</dbReference>
<proteinExistence type="inferred from homology"/>
<evidence type="ECO:0000256" key="9">
    <source>
        <dbReference type="ARBA" id="ARBA00022777"/>
    </source>
</evidence>
<accession>A0A7M1LFZ4</accession>